<dbReference type="InterPro" id="IPR014721">
    <property type="entry name" value="Ribsml_uS5_D2-typ_fold_subgr"/>
</dbReference>
<dbReference type="PANTHER" id="PTHR20861">
    <property type="entry name" value="HOMOSERINE/4-DIPHOSPHOCYTIDYL-2-C-METHYL-D-ERYTHRITOL KINASE"/>
    <property type="match status" value="1"/>
</dbReference>
<dbReference type="Proteomes" id="UP001497392">
    <property type="component" value="Unassembled WGS sequence"/>
</dbReference>
<comment type="catalytic activity">
    <reaction evidence="11">
        <text>L-homoserine + ATP = O-phospho-L-homoserine + ADP + H(+)</text>
        <dbReference type="Rhea" id="RHEA:13985"/>
        <dbReference type="ChEBI" id="CHEBI:15378"/>
        <dbReference type="ChEBI" id="CHEBI:30616"/>
        <dbReference type="ChEBI" id="CHEBI:57476"/>
        <dbReference type="ChEBI" id="CHEBI:57590"/>
        <dbReference type="ChEBI" id="CHEBI:456216"/>
        <dbReference type="EC" id="2.7.1.39"/>
    </reaction>
    <physiologicalReaction direction="left-to-right" evidence="11">
        <dbReference type="Rhea" id="RHEA:13986"/>
    </physiologicalReaction>
</comment>
<dbReference type="PANTHER" id="PTHR20861:SF1">
    <property type="entry name" value="HOMOSERINE KINASE"/>
    <property type="match status" value="1"/>
</dbReference>
<evidence type="ECO:0000256" key="1">
    <source>
        <dbReference type="ARBA" id="ARBA00005015"/>
    </source>
</evidence>
<dbReference type="PIRSF" id="PIRSF000676">
    <property type="entry name" value="Homoser_kin"/>
    <property type="match status" value="1"/>
</dbReference>
<proteinExistence type="inferred from homology"/>
<dbReference type="NCBIfam" id="NF002288">
    <property type="entry name" value="PRK01212.1-4"/>
    <property type="match status" value="1"/>
</dbReference>
<dbReference type="InterPro" id="IPR006203">
    <property type="entry name" value="GHMP_knse_ATP-bd_CS"/>
</dbReference>
<evidence type="ECO:0000256" key="10">
    <source>
        <dbReference type="ARBA" id="ARBA00022840"/>
    </source>
</evidence>
<dbReference type="PRINTS" id="PR00958">
    <property type="entry name" value="HOMSERKINASE"/>
</dbReference>
<evidence type="ECO:0000259" key="13">
    <source>
        <dbReference type="Pfam" id="PF08544"/>
    </source>
</evidence>
<dbReference type="EMBL" id="CAXHTA020000005">
    <property type="protein sequence ID" value="CAL5221110.1"/>
    <property type="molecule type" value="Genomic_DNA"/>
</dbReference>
<evidence type="ECO:0000259" key="12">
    <source>
        <dbReference type="Pfam" id="PF00288"/>
    </source>
</evidence>
<sequence length="297" mass="30099">MGCAVEGEGDTVIATVLPDRPGHVEIASIEGDGGRLTLEAPKNCVGIAAIETLKLLGQTSCGVSLRLQKGLPLGSGMGSSAASAAAGAWAVNSLFGSPLSKQDLVPAGLASEAIVSGYHADNIAPALLGGFVLIRSCNPLDIQQLTFPGDLWFVLVNPVFEAPTAEMRAVLPKQVAMSSAVHNCAMGGSLVAGILQGSAMLIGKALDSDCIVEPVRGPLIPGFAAVKRAAKAAGAYGCTISGAGPTCVAVTDGKEQGERIAQAMVQAFRESGPLEVNSARVVKLDQTGVASRPTSQQ</sequence>
<dbReference type="Pfam" id="PF08544">
    <property type="entry name" value="GHMP_kinases_C"/>
    <property type="match status" value="1"/>
</dbReference>
<reference evidence="14 15" key="1">
    <citation type="submission" date="2024-06" db="EMBL/GenBank/DDBJ databases">
        <authorList>
            <person name="Kraege A."/>
            <person name="Thomma B."/>
        </authorList>
    </citation>
    <scope>NUCLEOTIDE SEQUENCE [LARGE SCALE GENOMIC DNA]</scope>
</reference>
<evidence type="ECO:0000256" key="6">
    <source>
        <dbReference type="ARBA" id="ARBA00022679"/>
    </source>
</evidence>
<feature type="domain" description="GHMP kinase C-terminal" evidence="13">
    <location>
        <begin position="191"/>
        <end position="268"/>
    </location>
</feature>
<dbReference type="Pfam" id="PF00288">
    <property type="entry name" value="GHMP_kinases_N"/>
    <property type="match status" value="1"/>
</dbReference>
<comment type="similarity">
    <text evidence="2">Belongs to the GHMP kinase family. Homoserine kinase subfamily.</text>
</comment>
<evidence type="ECO:0000256" key="7">
    <source>
        <dbReference type="ARBA" id="ARBA00022697"/>
    </source>
</evidence>
<dbReference type="InterPro" id="IPR020568">
    <property type="entry name" value="Ribosomal_Su5_D2-typ_SF"/>
</dbReference>
<keyword evidence="6" id="KW-0808">Transferase</keyword>
<dbReference type="InterPro" id="IPR006204">
    <property type="entry name" value="GHMP_kinase_N_dom"/>
</dbReference>
<accession>A0ABP1FMB6</accession>
<dbReference type="Gene3D" id="3.30.70.890">
    <property type="entry name" value="GHMP kinase, C-terminal domain"/>
    <property type="match status" value="1"/>
</dbReference>
<feature type="domain" description="GHMP kinase N-terminal" evidence="12">
    <location>
        <begin position="50"/>
        <end position="130"/>
    </location>
</feature>
<dbReference type="InterPro" id="IPR036554">
    <property type="entry name" value="GHMP_kinase_C_sf"/>
</dbReference>
<evidence type="ECO:0000256" key="11">
    <source>
        <dbReference type="ARBA" id="ARBA00049913"/>
    </source>
</evidence>
<comment type="pathway">
    <text evidence="1">Amino-acid biosynthesis; L-threonine biosynthesis; L-threonine from L-aspartate: step 4/5.</text>
</comment>
<dbReference type="SUPFAM" id="SSF55060">
    <property type="entry name" value="GHMP Kinase, C-terminal domain"/>
    <property type="match status" value="1"/>
</dbReference>
<evidence type="ECO:0000256" key="4">
    <source>
        <dbReference type="ARBA" id="ARBA00017858"/>
    </source>
</evidence>
<evidence type="ECO:0000256" key="2">
    <source>
        <dbReference type="ARBA" id="ARBA00007370"/>
    </source>
</evidence>
<keyword evidence="10" id="KW-0067">ATP-binding</keyword>
<evidence type="ECO:0000313" key="15">
    <source>
        <dbReference type="Proteomes" id="UP001497392"/>
    </source>
</evidence>
<keyword evidence="15" id="KW-1185">Reference proteome</keyword>
<protein>
    <recommendedName>
        <fullName evidence="4">Homoserine kinase</fullName>
        <ecNumber evidence="3">2.7.1.39</ecNumber>
    </recommendedName>
</protein>
<keyword evidence="5" id="KW-0028">Amino-acid biosynthesis</keyword>
<evidence type="ECO:0000256" key="3">
    <source>
        <dbReference type="ARBA" id="ARBA00012078"/>
    </source>
</evidence>
<dbReference type="Gene3D" id="3.30.230.10">
    <property type="match status" value="1"/>
</dbReference>
<dbReference type="EC" id="2.7.1.39" evidence="3"/>
<evidence type="ECO:0000256" key="8">
    <source>
        <dbReference type="ARBA" id="ARBA00022741"/>
    </source>
</evidence>
<evidence type="ECO:0000256" key="9">
    <source>
        <dbReference type="ARBA" id="ARBA00022777"/>
    </source>
</evidence>
<dbReference type="InterPro" id="IPR000870">
    <property type="entry name" value="Homoserine_kinase"/>
</dbReference>
<evidence type="ECO:0000256" key="5">
    <source>
        <dbReference type="ARBA" id="ARBA00022605"/>
    </source>
</evidence>
<keyword evidence="7" id="KW-0791">Threonine biosynthesis</keyword>
<keyword evidence="8" id="KW-0547">Nucleotide-binding</keyword>
<evidence type="ECO:0000313" key="14">
    <source>
        <dbReference type="EMBL" id="CAL5221110.1"/>
    </source>
</evidence>
<organism evidence="14 15">
    <name type="scientific">Coccomyxa viridis</name>
    <dbReference type="NCBI Taxonomy" id="1274662"/>
    <lineage>
        <taxon>Eukaryota</taxon>
        <taxon>Viridiplantae</taxon>
        <taxon>Chlorophyta</taxon>
        <taxon>core chlorophytes</taxon>
        <taxon>Trebouxiophyceae</taxon>
        <taxon>Trebouxiophyceae incertae sedis</taxon>
        <taxon>Coccomyxaceae</taxon>
        <taxon>Coccomyxa</taxon>
    </lineage>
</organism>
<keyword evidence="9" id="KW-0418">Kinase</keyword>
<dbReference type="InterPro" id="IPR013750">
    <property type="entry name" value="GHMP_kinase_C_dom"/>
</dbReference>
<gene>
    <name evidence="14" type="primary">g3243</name>
    <name evidence="14" type="ORF">VP750_LOCUS2769</name>
</gene>
<dbReference type="NCBIfam" id="TIGR00191">
    <property type="entry name" value="thrB"/>
    <property type="match status" value="1"/>
</dbReference>
<comment type="caution">
    <text evidence="14">The sequence shown here is derived from an EMBL/GenBank/DDBJ whole genome shotgun (WGS) entry which is preliminary data.</text>
</comment>
<name>A0ABP1FMB6_9CHLO</name>
<dbReference type="PROSITE" id="PS00627">
    <property type="entry name" value="GHMP_KINASES_ATP"/>
    <property type="match status" value="1"/>
</dbReference>
<dbReference type="SUPFAM" id="SSF54211">
    <property type="entry name" value="Ribosomal protein S5 domain 2-like"/>
    <property type="match status" value="1"/>
</dbReference>